<evidence type="ECO:0000256" key="1">
    <source>
        <dbReference type="SAM" id="SignalP"/>
    </source>
</evidence>
<accession>A0A226EXQ6</accession>
<dbReference type="EMBL" id="LNIX01000001">
    <property type="protein sequence ID" value="OXA61854.1"/>
    <property type="molecule type" value="Genomic_DNA"/>
</dbReference>
<evidence type="ECO:0000313" key="2">
    <source>
        <dbReference type="EMBL" id="OXA61854.1"/>
    </source>
</evidence>
<sequence>MDHSFPVLFLIIFLFYQSFVLCRHHGKTVELFCNVCDTLNSSETDCFQLPDKKKYSIRQKMGVLGWPVCYTIKSLDKTVAQRGMIQEFDGTPYWKPNFDGCRTFYDDNLELKMEVCICITDNCNDK</sequence>
<dbReference type="Proteomes" id="UP000198287">
    <property type="component" value="Unassembled WGS sequence"/>
</dbReference>
<keyword evidence="1" id="KW-0732">Signal</keyword>
<feature type="signal peptide" evidence="1">
    <location>
        <begin position="1"/>
        <end position="22"/>
    </location>
</feature>
<protein>
    <recommendedName>
        <fullName evidence="4">Protein sleepless</fullName>
    </recommendedName>
</protein>
<dbReference type="AlphaFoldDB" id="A0A226EXQ6"/>
<reference evidence="2 3" key="1">
    <citation type="submission" date="2015-12" db="EMBL/GenBank/DDBJ databases">
        <title>The genome of Folsomia candida.</title>
        <authorList>
            <person name="Faddeeva A."/>
            <person name="Derks M.F."/>
            <person name="Anvar Y."/>
            <person name="Smit S."/>
            <person name="Van Straalen N."/>
            <person name="Roelofs D."/>
        </authorList>
    </citation>
    <scope>NUCLEOTIDE SEQUENCE [LARGE SCALE GENOMIC DNA]</scope>
    <source>
        <strain evidence="2 3">VU population</strain>
        <tissue evidence="2">Whole body</tissue>
    </source>
</reference>
<gene>
    <name evidence="2" type="ORF">Fcan01_02659</name>
</gene>
<keyword evidence="3" id="KW-1185">Reference proteome</keyword>
<organism evidence="2 3">
    <name type="scientific">Folsomia candida</name>
    <name type="common">Springtail</name>
    <dbReference type="NCBI Taxonomy" id="158441"/>
    <lineage>
        <taxon>Eukaryota</taxon>
        <taxon>Metazoa</taxon>
        <taxon>Ecdysozoa</taxon>
        <taxon>Arthropoda</taxon>
        <taxon>Hexapoda</taxon>
        <taxon>Collembola</taxon>
        <taxon>Entomobryomorpha</taxon>
        <taxon>Isotomoidea</taxon>
        <taxon>Isotomidae</taxon>
        <taxon>Proisotominae</taxon>
        <taxon>Folsomia</taxon>
    </lineage>
</organism>
<feature type="chain" id="PRO_5013076133" description="Protein sleepless" evidence="1">
    <location>
        <begin position="23"/>
        <end position="126"/>
    </location>
</feature>
<evidence type="ECO:0000313" key="3">
    <source>
        <dbReference type="Proteomes" id="UP000198287"/>
    </source>
</evidence>
<evidence type="ECO:0008006" key="4">
    <source>
        <dbReference type="Google" id="ProtNLM"/>
    </source>
</evidence>
<name>A0A226EXQ6_FOLCA</name>
<proteinExistence type="predicted"/>
<comment type="caution">
    <text evidence="2">The sequence shown here is derived from an EMBL/GenBank/DDBJ whole genome shotgun (WGS) entry which is preliminary data.</text>
</comment>